<dbReference type="Gene3D" id="1.10.220.10">
    <property type="entry name" value="Annexin"/>
    <property type="match status" value="4"/>
</dbReference>
<keyword evidence="1" id="KW-0677">Repeat</keyword>
<evidence type="ECO:0000313" key="5">
    <source>
        <dbReference type="Proteomes" id="UP000800041"/>
    </source>
</evidence>
<feature type="compositionally biased region" description="Pro residues" evidence="3">
    <location>
        <begin position="104"/>
        <end position="122"/>
    </location>
</feature>
<dbReference type="SUPFAM" id="SSF47874">
    <property type="entry name" value="Annexin"/>
    <property type="match status" value="1"/>
</dbReference>
<dbReference type="InterPro" id="IPR018502">
    <property type="entry name" value="Annexin_repeat"/>
</dbReference>
<feature type="compositionally biased region" description="Low complexity" evidence="3">
    <location>
        <begin position="152"/>
        <end position="163"/>
    </location>
</feature>
<dbReference type="InterPro" id="IPR037104">
    <property type="entry name" value="Annexin_sf"/>
</dbReference>
<gene>
    <name evidence="4" type="ORF">K402DRAFT_337809</name>
</gene>
<evidence type="ECO:0000256" key="2">
    <source>
        <dbReference type="ARBA" id="ARBA00023216"/>
    </source>
</evidence>
<feature type="region of interest" description="Disordered" evidence="3">
    <location>
        <begin position="48"/>
        <end position="328"/>
    </location>
</feature>
<organism evidence="4 5">
    <name type="scientific">Aulographum hederae CBS 113979</name>
    <dbReference type="NCBI Taxonomy" id="1176131"/>
    <lineage>
        <taxon>Eukaryota</taxon>
        <taxon>Fungi</taxon>
        <taxon>Dikarya</taxon>
        <taxon>Ascomycota</taxon>
        <taxon>Pezizomycotina</taxon>
        <taxon>Dothideomycetes</taxon>
        <taxon>Pleosporomycetidae</taxon>
        <taxon>Aulographales</taxon>
        <taxon>Aulographaceae</taxon>
    </lineage>
</organism>
<dbReference type="GO" id="GO:0005634">
    <property type="term" value="C:nucleus"/>
    <property type="evidence" value="ECO:0007669"/>
    <property type="project" value="TreeGrafter"/>
</dbReference>
<feature type="region of interest" description="Disordered" evidence="3">
    <location>
        <begin position="588"/>
        <end position="619"/>
    </location>
</feature>
<feature type="compositionally biased region" description="Gly residues" evidence="3">
    <location>
        <begin position="603"/>
        <end position="612"/>
    </location>
</feature>
<dbReference type="OrthoDB" id="2134400at2759"/>
<sequence>MSSPTTESNNTMGGYADLPPEQRPGYVPPIQFAAPLTAQPSEWNYTARVPQQGVPQPPRNFAGPGGPLAFTKLTGGLSYTSKPVVETRPPVNYTQMPQQHQQPRQPPPRPDQIPMHSPPMQSPPIQHLPYPQEHHLFPQGPPPPPPGPPPNSSSQPFPQMRPQDYPPPPPQNSIYNRANIKEVVPGGASMPPPPNDMRGHRLSVNGPRPDMQGLGNRMDRLSVSGNEHRPSFSHRGSGSGPGLPPPSPLLEAYHGTYQSISPMPSPLMMPRFEDDDLDDLPPLDHRRTSASTSGAYVRRRRTSSSASASNRPVLGRKTSASAQSKKRVTLYDAEADARDIAEALSRSSPDYSVLIEILPTLSHDQLMELRQEYKRVCKIQGRGINIAKHIKLKTSGNLCKIAYVVALGRWESESYWANFWYQSNSARRELLIESLMGRTNQDIREIKASFKDKRYSDSLTKCMSQELKADKFRHAILLALEERRQEETDAWPIEYRNRDVDALYEALKRREGGESAMLEICITRSDGHLRECLRTYERKYQGNFAKDALRKSHNLVGEVIAHILNGVINRPARDALLLHHALTDLAPPAEPTPRSSGASLGLGAVGGSGSGSSGTKHDRKDRAELLISRLVRLHWDRGHMMRVKEEYREKYRHYLEEDIEDYVRAGDFQDFCLNLCEGSR</sequence>
<feature type="region of interest" description="Disordered" evidence="3">
    <location>
        <begin position="1"/>
        <end position="28"/>
    </location>
</feature>
<dbReference type="GO" id="GO:0005886">
    <property type="term" value="C:plasma membrane"/>
    <property type="evidence" value="ECO:0007669"/>
    <property type="project" value="TreeGrafter"/>
</dbReference>
<dbReference type="EMBL" id="ML977172">
    <property type="protein sequence ID" value="KAF1983775.1"/>
    <property type="molecule type" value="Genomic_DNA"/>
</dbReference>
<dbReference type="PANTHER" id="PTHR10502">
    <property type="entry name" value="ANNEXIN"/>
    <property type="match status" value="1"/>
</dbReference>
<dbReference type="GO" id="GO:0012506">
    <property type="term" value="C:vesicle membrane"/>
    <property type="evidence" value="ECO:0007669"/>
    <property type="project" value="TreeGrafter"/>
</dbReference>
<feature type="compositionally biased region" description="Low complexity" evidence="3">
    <location>
        <begin position="259"/>
        <end position="270"/>
    </location>
</feature>
<dbReference type="Proteomes" id="UP000800041">
    <property type="component" value="Unassembled WGS sequence"/>
</dbReference>
<proteinExistence type="predicted"/>
<keyword evidence="2" id="KW-0041">Annexin</keyword>
<name>A0A6G1GS69_9PEZI</name>
<dbReference type="PROSITE" id="PS51897">
    <property type="entry name" value="ANNEXIN_2"/>
    <property type="match status" value="1"/>
</dbReference>
<dbReference type="GO" id="GO:0005544">
    <property type="term" value="F:calcium-dependent phospholipid binding"/>
    <property type="evidence" value="ECO:0007669"/>
    <property type="project" value="InterPro"/>
</dbReference>
<reference evidence="4" key="1">
    <citation type="journal article" date="2020" name="Stud. Mycol.">
        <title>101 Dothideomycetes genomes: a test case for predicting lifestyles and emergence of pathogens.</title>
        <authorList>
            <person name="Haridas S."/>
            <person name="Albert R."/>
            <person name="Binder M."/>
            <person name="Bloem J."/>
            <person name="Labutti K."/>
            <person name="Salamov A."/>
            <person name="Andreopoulos B."/>
            <person name="Baker S."/>
            <person name="Barry K."/>
            <person name="Bills G."/>
            <person name="Bluhm B."/>
            <person name="Cannon C."/>
            <person name="Castanera R."/>
            <person name="Culley D."/>
            <person name="Daum C."/>
            <person name="Ezra D."/>
            <person name="Gonzalez J."/>
            <person name="Henrissat B."/>
            <person name="Kuo A."/>
            <person name="Liang C."/>
            <person name="Lipzen A."/>
            <person name="Lutzoni F."/>
            <person name="Magnuson J."/>
            <person name="Mondo S."/>
            <person name="Nolan M."/>
            <person name="Ohm R."/>
            <person name="Pangilinan J."/>
            <person name="Park H.-J."/>
            <person name="Ramirez L."/>
            <person name="Alfaro M."/>
            <person name="Sun H."/>
            <person name="Tritt A."/>
            <person name="Yoshinaga Y."/>
            <person name="Zwiers L.-H."/>
            <person name="Turgeon B."/>
            <person name="Goodwin S."/>
            <person name="Spatafora J."/>
            <person name="Crous P."/>
            <person name="Grigoriev I."/>
        </authorList>
    </citation>
    <scope>NUCLEOTIDE SEQUENCE</scope>
    <source>
        <strain evidence="4">CBS 113979</strain>
    </source>
</reference>
<dbReference type="PANTHER" id="PTHR10502:SF107">
    <property type="entry name" value="ANNEXIN ANXC4 (AFU_ORTHOLOGUE AFUA_3G07020)"/>
    <property type="match status" value="1"/>
</dbReference>
<evidence type="ECO:0000256" key="3">
    <source>
        <dbReference type="SAM" id="MobiDB-lite"/>
    </source>
</evidence>
<evidence type="ECO:0000313" key="4">
    <source>
        <dbReference type="EMBL" id="KAF1983775.1"/>
    </source>
</evidence>
<feature type="compositionally biased region" description="Polar residues" evidence="3">
    <location>
        <begin position="1"/>
        <end position="12"/>
    </location>
</feature>
<dbReference type="GO" id="GO:0001786">
    <property type="term" value="F:phosphatidylserine binding"/>
    <property type="evidence" value="ECO:0007669"/>
    <property type="project" value="TreeGrafter"/>
</dbReference>
<feature type="compositionally biased region" description="Pro residues" evidence="3">
    <location>
        <begin position="139"/>
        <end position="151"/>
    </location>
</feature>
<evidence type="ECO:0000256" key="1">
    <source>
        <dbReference type="ARBA" id="ARBA00022737"/>
    </source>
</evidence>
<dbReference type="GO" id="GO:0005737">
    <property type="term" value="C:cytoplasm"/>
    <property type="evidence" value="ECO:0007669"/>
    <property type="project" value="TreeGrafter"/>
</dbReference>
<keyword evidence="5" id="KW-1185">Reference proteome</keyword>
<accession>A0A6G1GS69</accession>
<dbReference type="AlphaFoldDB" id="A0A6G1GS69"/>
<protein>
    <submittedName>
        <fullName evidence="4">Annexin</fullName>
    </submittedName>
</protein>
<dbReference type="GO" id="GO:0005509">
    <property type="term" value="F:calcium ion binding"/>
    <property type="evidence" value="ECO:0007669"/>
    <property type="project" value="InterPro"/>
</dbReference>